<protein>
    <recommendedName>
        <fullName evidence="1">Reverse transcriptase domain-containing protein</fullName>
    </recommendedName>
</protein>
<dbReference type="InterPro" id="IPR005135">
    <property type="entry name" value="Endo/exonuclease/phosphatase"/>
</dbReference>
<name>A0A6H5H1E8_9HEMI</name>
<dbReference type="Pfam" id="PF00078">
    <property type="entry name" value="RVT_1"/>
    <property type="match status" value="1"/>
</dbReference>
<evidence type="ECO:0000313" key="2">
    <source>
        <dbReference type="EMBL" id="CAB0010928.1"/>
    </source>
</evidence>
<dbReference type="Proteomes" id="UP000479000">
    <property type="component" value="Unassembled WGS sequence"/>
</dbReference>
<proteinExistence type="predicted"/>
<gene>
    <name evidence="2" type="ORF">NTEN_LOCUS15921</name>
</gene>
<dbReference type="PROSITE" id="PS50878">
    <property type="entry name" value="RT_POL"/>
    <property type="match status" value="1"/>
</dbReference>
<keyword evidence="3" id="KW-1185">Reference proteome</keyword>
<dbReference type="EMBL" id="CADCXU010023465">
    <property type="protein sequence ID" value="CAB0010928.1"/>
    <property type="molecule type" value="Genomic_DNA"/>
</dbReference>
<reference evidence="2 3" key="1">
    <citation type="submission" date="2020-02" db="EMBL/GenBank/DDBJ databases">
        <authorList>
            <person name="Ferguson B K."/>
        </authorList>
    </citation>
    <scope>NUCLEOTIDE SEQUENCE [LARGE SCALE GENOMIC DNA]</scope>
</reference>
<dbReference type="GO" id="GO:0003824">
    <property type="term" value="F:catalytic activity"/>
    <property type="evidence" value="ECO:0007669"/>
    <property type="project" value="InterPro"/>
</dbReference>
<dbReference type="OrthoDB" id="6625973at2759"/>
<dbReference type="GO" id="GO:0071897">
    <property type="term" value="P:DNA biosynthetic process"/>
    <property type="evidence" value="ECO:0007669"/>
    <property type="project" value="UniProtKB-ARBA"/>
</dbReference>
<dbReference type="CDD" id="cd01650">
    <property type="entry name" value="RT_nLTR_like"/>
    <property type="match status" value="1"/>
</dbReference>
<feature type="domain" description="Reverse transcriptase" evidence="1">
    <location>
        <begin position="458"/>
        <end position="733"/>
    </location>
</feature>
<accession>A0A6H5H1E8</accession>
<dbReference type="PANTHER" id="PTHR19446">
    <property type="entry name" value="REVERSE TRANSCRIPTASES"/>
    <property type="match status" value="1"/>
</dbReference>
<dbReference type="InterPro" id="IPR043502">
    <property type="entry name" value="DNA/RNA_pol_sf"/>
</dbReference>
<organism evidence="2 3">
    <name type="scientific">Nesidiocoris tenuis</name>
    <dbReference type="NCBI Taxonomy" id="355587"/>
    <lineage>
        <taxon>Eukaryota</taxon>
        <taxon>Metazoa</taxon>
        <taxon>Ecdysozoa</taxon>
        <taxon>Arthropoda</taxon>
        <taxon>Hexapoda</taxon>
        <taxon>Insecta</taxon>
        <taxon>Pterygota</taxon>
        <taxon>Neoptera</taxon>
        <taxon>Paraneoptera</taxon>
        <taxon>Hemiptera</taxon>
        <taxon>Heteroptera</taxon>
        <taxon>Panheteroptera</taxon>
        <taxon>Cimicomorpha</taxon>
        <taxon>Miridae</taxon>
        <taxon>Dicyphina</taxon>
        <taxon>Nesidiocoris</taxon>
    </lineage>
</organism>
<evidence type="ECO:0000259" key="1">
    <source>
        <dbReference type="PROSITE" id="PS50878"/>
    </source>
</evidence>
<dbReference type="SUPFAM" id="SSF56672">
    <property type="entry name" value="DNA/RNA polymerases"/>
    <property type="match status" value="1"/>
</dbReference>
<dbReference type="SUPFAM" id="SSF56219">
    <property type="entry name" value="DNase I-like"/>
    <property type="match status" value="1"/>
</dbReference>
<feature type="non-terminal residue" evidence="2">
    <location>
        <position position="1007"/>
    </location>
</feature>
<evidence type="ECO:0000313" key="3">
    <source>
        <dbReference type="Proteomes" id="UP000479000"/>
    </source>
</evidence>
<sequence length="1007" mass="112335">MKIRILQGNLHRSVAAQDLLQQLRREKEADLLLLSEQHHNMDDNSWITDELGTAAIWVARPGNFHEEAHGVGAGFAWVRGGGVTYFSVYLTPSESLGDFVGKLEALEDAVLDAGENVVVCGDFNARALEWGDSTCNRRGRLVLEMAARTGLLVLNTGETPTFQRAGQQGTTPDISLASEGLAGCIKDWVVLDDYTASDHQYISFRTETGPPLPLPAGGRRRPKGWNVRKLDVAALTEMLKMRCPALDQERGIAADAEGLVNNVMRFLHQACDAAMPRKAKPKSPPVYWWTEEIARLRQACRLSRRRALRAAARRGQHHEVAVEQQGAYREARRQLRRAINVSKRACWEKVVADVDADLWGLGYKIVNRKLCQYVGEAPMDEGAASRIVDTLFPSHPARVDTERHLEADSIPLFTREELEKAIMSLKSGKAPGPDGIPVEVLKIAVKVRPELLLTTFNACLTAGLFPVCWKRAKLVLIPKGGGDPNSPSGRRPLCMLDTTGKGLEKLLLPRMLAAIHASGDLSPRQHGFRTGHSTIGALSEVVDALRKTQRGSVSSRSVGLLVTLDVKNAFNSARWKDMLEALEGTFKVPEYILRVLRSYLKDRTLEYETAQGWRRRDITAGAAQGSILGPTLWNAAYDGLLRLEMPEEVTLVGYADDVAAVILGRTLESAQIKLERVMRRVGEWMSDHGLSLALQKTEVVIITRKRIQTLLPVRVDSTELQTSEAVRYLGVMVDTKLKFGVHIRRAADKAAKMTTALSRLMANTRGPRASRRRVLMSVVHSILLYGVEVWADSLSIAYHRKRLAAVQRRCALRVACAYRTVSHEAVMVVAGAIPIHLLAKERKEVYQKKGQPGTRATKKEESREETLGRWQEEWDAAQKGQWTKRLIPRLGPWLGRSQGEVDFFLTQLLTGHGAFRAYLHKMGRARSPMCLHCSDAQDDACHTFFVCERWAGWRRAVEDELGRLQPETLVLKMIESDRNWKRVASFARAVLSEKRMELASQGPASHE</sequence>
<dbReference type="Gene3D" id="3.60.10.10">
    <property type="entry name" value="Endonuclease/exonuclease/phosphatase"/>
    <property type="match status" value="1"/>
</dbReference>
<dbReference type="Pfam" id="PF14529">
    <property type="entry name" value="Exo_endo_phos_2"/>
    <property type="match status" value="1"/>
</dbReference>
<dbReference type="AlphaFoldDB" id="A0A6H5H1E8"/>
<dbReference type="CDD" id="cd09077">
    <property type="entry name" value="R1-I-EN"/>
    <property type="match status" value="1"/>
</dbReference>
<dbReference type="InterPro" id="IPR000477">
    <property type="entry name" value="RT_dom"/>
</dbReference>
<dbReference type="InterPro" id="IPR036691">
    <property type="entry name" value="Endo/exonu/phosph_ase_sf"/>
</dbReference>